<organism evidence="2 3">
    <name type="scientific">Paraglaciecola chathamensis</name>
    <dbReference type="NCBI Taxonomy" id="368405"/>
    <lineage>
        <taxon>Bacteria</taxon>
        <taxon>Pseudomonadati</taxon>
        <taxon>Pseudomonadota</taxon>
        <taxon>Gammaproteobacteria</taxon>
        <taxon>Alteromonadales</taxon>
        <taxon>Alteromonadaceae</taxon>
        <taxon>Paraglaciecola</taxon>
    </lineage>
</organism>
<keyword evidence="1" id="KW-0812">Transmembrane</keyword>
<evidence type="ECO:0000313" key="2">
    <source>
        <dbReference type="EMBL" id="GGZ68059.1"/>
    </source>
</evidence>
<gene>
    <name evidence="2" type="ORF">GCM10011274_28360</name>
</gene>
<keyword evidence="1" id="KW-1133">Transmembrane helix</keyword>
<evidence type="ECO:0008006" key="4">
    <source>
        <dbReference type="Google" id="ProtNLM"/>
    </source>
</evidence>
<feature type="transmembrane region" description="Helical" evidence="1">
    <location>
        <begin position="138"/>
        <end position="157"/>
    </location>
</feature>
<evidence type="ECO:0000256" key="1">
    <source>
        <dbReference type="SAM" id="Phobius"/>
    </source>
</evidence>
<feature type="transmembrane region" description="Helical" evidence="1">
    <location>
        <begin position="164"/>
        <end position="185"/>
    </location>
</feature>
<feature type="transmembrane region" description="Helical" evidence="1">
    <location>
        <begin position="270"/>
        <end position="288"/>
    </location>
</feature>
<feature type="transmembrane region" description="Helical" evidence="1">
    <location>
        <begin position="294"/>
        <end position="315"/>
    </location>
</feature>
<protein>
    <recommendedName>
        <fullName evidence="4">DUF2157 domain-containing protein</fullName>
    </recommendedName>
</protein>
<evidence type="ECO:0000313" key="3">
    <source>
        <dbReference type="Proteomes" id="UP000622604"/>
    </source>
</evidence>
<proteinExistence type="predicted"/>
<name>A0A8H9M1K6_9ALTE</name>
<feature type="transmembrane region" description="Helical" evidence="1">
    <location>
        <begin position="68"/>
        <end position="88"/>
    </location>
</feature>
<feature type="transmembrane region" description="Helical" evidence="1">
    <location>
        <begin position="95"/>
        <end position="118"/>
    </location>
</feature>
<feature type="transmembrane region" description="Helical" evidence="1">
    <location>
        <begin position="44"/>
        <end position="62"/>
    </location>
</feature>
<dbReference type="RefSeq" id="WP_191866355.1">
    <property type="nucleotide sequence ID" value="NZ_BMZC01000007.1"/>
</dbReference>
<dbReference type="AlphaFoldDB" id="A0A8H9M1K6"/>
<accession>A0A8H9M1K6</accession>
<reference evidence="2" key="2">
    <citation type="submission" date="2020-09" db="EMBL/GenBank/DDBJ databases">
        <authorList>
            <person name="Sun Q."/>
            <person name="Kim S."/>
        </authorList>
    </citation>
    <scope>NUCLEOTIDE SEQUENCE</scope>
    <source>
        <strain evidence="2">KCTC 32337</strain>
    </source>
</reference>
<keyword evidence="1" id="KW-0472">Membrane</keyword>
<reference evidence="2" key="1">
    <citation type="journal article" date="2014" name="Int. J. Syst. Evol. Microbiol.">
        <title>Complete genome sequence of Corynebacterium casei LMG S-19264T (=DSM 44701T), isolated from a smear-ripened cheese.</title>
        <authorList>
            <consortium name="US DOE Joint Genome Institute (JGI-PGF)"/>
            <person name="Walter F."/>
            <person name="Albersmeier A."/>
            <person name="Kalinowski J."/>
            <person name="Ruckert C."/>
        </authorList>
    </citation>
    <scope>NUCLEOTIDE SEQUENCE</scope>
    <source>
        <strain evidence="2">KCTC 32337</strain>
    </source>
</reference>
<comment type="caution">
    <text evidence="2">The sequence shown here is derived from an EMBL/GenBank/DDBJ whole genome shotgun (WGS) entry which is preliminary data.</text>
</comment>
<feature type="transmembrane region" description="Helical" evidence="1">
    <location>
        <begin position="191"/>
        <end position="212"/>
    </location>
</feature>
<sequence length="341" mass="38551">MDISQSQLAQAVQEGILNREQAERLTLFVDGLPSSTAKFDFTHLLYYFGGLVAIGAMTLFMTLGWESFGGWGIVTLCAVYATAGIMLANRLAKKGLPVVAGISATFVVCLTPLATFGLQHALGVWLSDDNYRDYHRYVQWHWLYMELATLAVGAALARSYRYPFLLMPVALTLWYLSMDLAVMLTGDYPEFELRALVSMYMGLLILGLAFWVDIRSRHSLDYAFWLYLFGTTSFWCGLSMQHSDSELSKLAYCCINVIMMGFGIVLVRRVLVIFGALGVCGYVGYLAYDVFKDSWLFPIMLTLLGAFIVYLGILWQKHEQKLTYQLRSRLPKPLQELLENK</sequence>
<dbReference type="Proteomes" id="UP000622604">
    <property type="component" value="Unassembled WGS sequence"/>
</dbReference>
<dbReference type="EMBL" id="BMZC01000007">
    <property type="protein sequence ID" value="GGZ68059.1"/>
    <property type="molecule type" value="Genomic_DNA"/>
</dbReference>